<evidence type="ECO:0000313" key="2">
    <source>
        <dbReference type="EMBL" id="TFK38373.1"/>
    </source>
</evidence>
<organism evidence="2 3">
    <name type="scientific">Crucibulum laeve</name>
    <dbReference type="NCBI Taxonomy" id="68775"/>
    <lineage>
        <taxon>Eukaryota</taxon>
        <taxon>Fungi</taxon>
        <taxon>Dikarya</taxon>
        <taxon>Basidiomycota</taxon>
        <taxon>Agaricomycotina</taxon>
        <taxon>Agaricomycetes</taxon>
        <taxon>Agaricomycetidae</taxon>
        <taxon>Agaricales</taxon>
        <taxon>Agaricineae</taxon>
        <taxon>Nidulariaceae</taxon>
        <taxon>Crucibulum</taxon>
    </lineage>
</organism>
<dbReference type="Gene3D" id="2.60.120.260">
    <property type="entry name" value="Galactose-binding domain-like"/>
    <property type="match status" value="1"/>
</dbReference>
<name>A0A5C3M0Y9_9AGAR</name>
<dbReference type="EMBL" id="ML213603">
    <property type="protein sequence ID" value="TFK38373.1"/>
    <property type="molecule type" value="Genomic_DNA"/>
</dbReference>
<feature type="signal peptide" evidence="1">
    <location>
        <begin position="1"/>
        <end position="23"/>
    </location>
</feature>
<dbReference type="OrthoDB" id="2563669at2759"/>
<proteinExistence type="predicted"/>
<reference evidence="2 3" key="1">
    <citation type="journal article" date="2019" name="Nat. Ecol. Evol.">
        <title>Megaphylogeny resolves global patterns of mushroom evolution.</title>
        <authorList>
            <person name="Varga T."/>
            <person name="Krizsan K."/>
            <person name="Foldi C."/>
            <person name="Dima B."/>
            <person name="Sanchez-Garcia M."/>
            <person name="Sanchez-Ramirez S."/>
            <person name="Szollosi G.J."/>
            <person name="Szarkandi J.G."/>
            <person name="Papp V."/>
            <person name="Albert L."/>
            <person name="Andreopoulos W."/>
            <person name="Angelini C."/>
            <person name="Antonin V."/>
            <person name="Barry K.W."/>
            <person name="Bougher N.L."/>
            <person name="Buchanan P."/>
            <person name="Buyck B."/>
            <person name="Bense V."/>
            <person name="Catcheside P."/>
            <person name="Chovatia M."/>
            <person name="Cooper J."/>
            <person name="Damon W."/>
            <person name="Desjardin D."/>
            <person name="Finy P."/>
            <person name="Geml J."/>
            <person name="Haridas S."/>
            <person name="Hughes K."/>
            <person name="Justo A."/>
            <person name="Karasinski D."/>
            <person name="Kautmanova I."/>
            <person name="Kiss B."/>
            <person name="Kocsube S."/>
            <person name="Kotiranta H."/>
            <person name="LaButti K.M."/>
            <person name="Lechner B.E."/>
            <person name="Liimatainen K."/>
            <person name="Lipzen A."/>
            <person name="Lukacs Z."/>
            <person name="Mihaltcheva S."/>
            <person name="Morgado L.N."/>
            <person name="Niskanen T."/>
            <person name="Noordeloos M.E."/>
            <person name="Ohm R.A."/>
            <person name="Ortiz-Santana B."/>
            <person name="Ovrebo C."/>
            <person name="Racz N."/>
            <person name="Riley R."/>
            <person name="Savchenko A."/>
            <person name="Shiryaev A."/>
            <person name="Soop K."/>
            <person name="Spirin V."/>
            <person name="Szebenyi C."/>
            <person name="Tomsovsky M."/>
            <person name="Tulloss R.E."/>
            <person name="Uehling J."/>
            <person name="Grigoriev I.V."/>
            <person name="Vagvolgyi C."/>
            <person name="Papp T."/>
            <person name="Martin F.M."/>
            <person name="Miettinen O."/>
            <person name="Hibbett D.S."/>
            <person name="Nagy L.G."/>
        </authorList>
    </citation>
    <scope>NUCLEOTIDE SEQUENCE [LARGE SCALE GENOMIC DNA]</scope>
    <source>
        <strain evidence="2 3">CBS 166.37</strain>
    </source>
</reference>
<evidence type="ECO:0000256" key="1">
    <source>
        <dbReference type="SAM" id="SignalP"/>
    </source>
</evidence>
<keyword evidence="3" id="KW-1185">Reference proteome</keyword>
<feature type="chain" id="PRO_5022814527" description="DOMON domain-containing protein" evidence="1">
    <location>
        <begin position="24"/>
        <end position="138"/>
    </location>
</feature>
<keyword evidence="1" id="KW-0732">Signal</keyword>
<evidence type="ECO:0000313" key="3">
    <source>
        <dbReference type="Proteomes" id="UP000308652"/>
    </source>
</evidence>
<protein>
    <recommendedName>
        <fullName evidence="4">DOMON domain-containing protein</fullName>
    </recommendedName>
</protein>
<dbReference type="Proteomes" id="UP000308652">
    <property type="component" value="Unassembled WGS sequence"/>
</dbReference>
<sequence>MRFNTTVSNISPLLLYLPQALWSEVVPTDPGSSTRHVTNSTLGYGTVSFSWQGTGIWIYGGPTASSSKYRVTMNGISIDFPNSDPNSADAKNGLLFRSHDNTTTSGTSHHIELTNLSGNSSQPLLEFDHVCHSLPKCN</sequence>
<gene>
    <name evidence="2" type="ORF">BDQ12DRAFT_605739</name>
</gene>
<accession>A0A5C3M0Y9</accession>
<evidence type="ECO:0008006" key="4">
    <source>
        <dbReference type="Google" id="ProtNLM"/>
    </source>
</evidence>
<dbReference type="AlphaFoldDB" id="A0A5C3M0Y9"/>